<comment type="caution">
    <text evidence="7">The sequence shown here is derived from an EMBL/GenBank/DDBJ whole genome shotgun (WGS) entry which is preliminary data.</text>
</comment>
<dbReference type="SMART" id="SM00432">
    <property type="entry name" value="MADS"/>
    <property type="match status" value="1"/>
</dbReference>
<dbReference type="Pfam" id="PF00319">
    <property type="entry name" value="SRF-TF"/>
    <property type="match status" value="1"/>
</dbReference>
<dbReference type="GO" id="GO:0005634">
    <property type="term" value="C:nucleus"/>
    <property type="evidence" value="ECO:0007669"/>
    <property type="project" value="UniProtKB-SubCell"/>
</dbReference>
<dbReference type="PANTHER" id="PTHR11945">
    <property type="entry name" value="MADS BOX PROTEIN"/>
    <property type="match status" value="1"/>
</dbReference>
<comment type="subcellular location">
    <subcellularLocation>
        <location evidence="1">Nucleus</location>
    </subcellularLocation>
</comment>
<dbReference type="PANTHER" id="PTHR11945:SF821">
    <property type="entry name" value="AGAMOUS-LIKE 57"/>
    <property type="match status" value="1"/>
</dbReference>
<evidence type="ECO:0000256" key="5">
    <source>
        <dbReference type="ARBA" id="ARBA00023242"/>
    </source>
</evidence>
<evidence type="ECO:0000256" key="3">
    <source>
        <dbReference type="ARBA" id="ARBA00023125"/>
    </source>
</evidence>
<dbReference type="GO" id="GO:0046983">
    <property type="term" value="F:protein dimerization activity"/>
    <property type="evidence" value="ECO:0007669"/>
    <property type="project" value="InterPro"/>
</dbReference>
<dbReference type="Proteomes" id="UP000243975">
    <property type="component" value="Unassembled WGS sequence"/>
</dbReference>
<keyword evidence="4" id="KW-0804">Transcription</keyword>
<name>A0A118JYH5_CYNCS</name>
<dbReference type="InterPro" id="IPR002100">
    <property type="entry name" value="TF_MADSbox"/>
</dbReference>
<keyword evidence="3" id="KW-0238">DNA-binding</keyword>
<proteinExistence type="predicted"/>
<accession>A0A118JYH5</accession>
<dbReference type="OrthoDB" id="1898716at2759"/>
<dbReference type="AlphaFoldDB" id="A0A118JYH5"/>
<dbReference type="PRINTS" id="PR00404">
    <property type="entry name" value="MADSDOMAIN"/>
</dbReference>
<keyword evidence="5" id="KW-0539">Nucleus</keyword>
<dbReference type="Gene3D" id="3.40.1810.10">
    <property type="entry name" value="Transcription factor, MADS-box"/>
    <property type="match status" value="1"/>
</dbReference>
<dbReference type="GO" id="GO:0000981">
    <property type="term" value="F:DNA-binding transcription factor activity, RNA polymerase II-specific"/>
    <property type="evidence" value="ECO:0007669"/>
    <property type="project" value="TreeGrafter"/>
</dbReference>
<evidence type="ECO:0000256" key="4">
    <source>
        <dbReference type="ARBA" id="ARBA00023163"/>
    </source>
</evidence>
<dbReference type="OMA" id="PREVNRN"/>
<organism evidence="7 8">
    <name type="scientific">Cynara cardunculus var. scolymus</name>
    <name type="common">Globe artichoke</name>
    <name type="synonym">Cynara scolymus</name>
    <dbReference type="NCBI Taxonomy" id="59895"/>
    <lineage>
        <taxon>Eukaryota</taxon>
        <taxon>Viridiplantae</taxon>
        <taxon>Streptophyta</taxon>
        <taxon>Embryophyta</taxon>
        <taxon>Tracheophyta</taxon>
        <taxon>Spermatophyta</taxon>
        <taxon>Magnoliopsida</taxon>
        <taxon>eudicotyledons</taxon>
        <taxon>Gunneridae</taxon>
        <taxon>Pentapetalae</taxon>
        <taxon>asterids</taxon>
        <taxon>campanulids</taxon>
        <taxon>Asterales</taxon>
        <taxon>Asteraceae</taxon>
        <taxon>Carduoideae</taxon>
        <taxon>Cardueae</taxon>
        <taxon>Carduinae</taxon>
        <taxon>Cynara</taxon>
    </lineage>
</organism>
<gene>
    <name evidence="7" type="ORF">Ccrd_023137</name>
</gene>
<dbReference type="SUPFAM" id="SSF55455">
    <property type="entry name" value="SRF-like"/>
    <property type="match status" value="1"/>
</dbReference>
<evidence type="ECO:0000313" key="7">
    <source>
        <dbReference type="EMBL" id="KVH98636.1"/>
    </source>
</evidence>
<reference evidence="7 8" key="1">
    <citation type="journal article" date="2016" name="Sci. Rep.">
        <title>The genome sequence of the outbreeding globe artichoke constructed de novo incorporating a phase-aware low-pass sequencing strategy of F1 progeny.</title>
        <authorList>
            <person name="Scaglione D."/>
            <person name="Reyes-Chin-Wo S."/>
            <person name="Acquadro A."/>
            <person name="Froenicke L."/>
            <person name="Portis E."/>
            <person name="Beitel C."/>
            <person name="Tirone M."/>
            <person name="Mauro R."/>
            <person name="Lo Monaco A."/>
            <person name="Mauromicale G."/>
            <person name="Faccioli P."/>
            <person name="Cattivelli L."/>
            <person name="Rieseberg L."/>
            <person name="Michelmore R."/>
            <person name="Lanteri S."/>
        </authorList>
    </citation>
    <scope>NUCLEOTIDE SEQUENCE [LARGE SCALE GENOMIC DNA]</scope>
    <source>
        <strain evidence="7">2C</strain>
    </source>
</reference>
<feature type="domain" description="MADS-box" evidence="6">
    <location>
        <begin position="7"/>
        <end position="67"/>
    </location>
</feature>
<keyword evidence="2" id="KW-0805">Transcription regulation</keyword>
<evidence type="ECO:0000256" key="2">
    <source>
        <dbReference type="ARBA" id="ARBA00023015"/>
    </source>
</evidence>
<dbReference type="EMBL" id="LEKV01003777">
    <property type="protein sequence ID" value="KVH98636.1"/>
    <property type="molecule type" value="Genomic_DNA"/>
</dbReference>
<keyword evidence="8" id="KW-1185">Reference proteome</keyword>
<dbReference type="GO" id="GO:0000978">
    <property type="term" value="F:RNA polymerase II cis-regulatory region sequence-specific DNA binding"/>
    <property type="evidence" value="ECO:0007669"/>
    <property type="project" value="TreeGrafter"/>
</dbReference>
<dbReference type="InterPro" id="IPR036879">
    <property type="entry name" value="TF_MADSbox_sf"/>
</dbReference>
<evidence type="ECO:0000313" key="8">
    <source>
        <dbReference type="Proteomes" id="UP000243975"/>
    </source>
</evidence>
<protein>
    <submittedName>
        <fullName evidence="7">Transcription factor, MADS-box</fullName>
    </submittedName>
</protein>
<dbReference type="PROSITE" id="PS50066">
    <property type="entry name" value="MADS_BOX_2"/>
    <property type="match status" value="1"/>
</dbReference>
<evidence type="ECO:0000259" key="6">
    <source>
        <dbReference type="PROSITE" id="PS50066"/>
    </source>
</evidence>
<evidence type="ECO:0000256" key="1">
    <source>
        <dbReference type="ARBA" id="ARBA00004123"/>
    </source>
</evidence>
<sequence length="193" mass="22206">MSRLPREVNRNTELKLIENERERAVSLSKRRNDLFKKANELATLCGVKIAILLFSITGKPISFGSPNIQSVVNRFLNSDQVDQQQDDTDTRSINFYRESTNPELNNELNKVIERLADVKKEGQMLDEILKRPYGGKTHKEYVRSLGYDELMQLKGKNEELKRICVEASRLSSSNEEHDAIYSKIGGPKKYLKM</sequence>
<dbReference type="Gramene" id="KVH98636">
    <property type="protein sequence ID" value="KVH98636"/>
    <property type="gene ID" value="Ccrd_023137"/>
</dbReference>